<dbReference type="InterPro" id="IPR019429">
    <property type="entry name" value="7TM_GPCR_serpentine_rcpt_Sri"/>
</dbReference>
<evidence type="ECO:0000256" key="1">
    <source>
        <dbReference type="SAM" id="Phobius"/>
    </source>
</evidence>
<dbReference type="PANTHER" id="PTHR22941:SF26">
    <property type="entry name" value="SERPENTINE RECEPTOR, CLASS H"/>
    <property type="match status" value="1"/>
</dbReference>
<dbReference type="EMBL" id="BTSX01000004">
    <property type="protein sequence ID" value="GMS94738.1"/>
    <property type="molecule type" value="Genomic_DNA"/>
</dbReference>
<organism evidence="2 3">
    <name type="scientific">Pristionchus entomophagus</name>
    <dbReference type="NCBI Taxonomy" id="358040"/>
    <lineage>
        <taxon>Eukaryota</taxon>
        <taxon>Metazoa</taxon>
        <taxon>Ecdysozoa</taxon>
        <taxon>Nematoda</taxon>
        <taxon>Chromadorea</taxon>
        <taxon>Rhabditida</taxon>
        <taxon>Rhabditina</taxon>
        <taxon>Diplogasteromorpha</taxon>
        <taxon>Diplogasteroidea</taxon>
        <taxon>Neodiplogasteridae</taxon>
        <taxon>Pristionchus</taxon>
    </lineage>
</organism>
<dbReference type="InterPro" id="IPR053220">
    <property type="entry name" value="Nematode_rcpt-like_serp_H"/>
</dbReference>
<keyword evidence="3" id="KW-1185">Reference proteome</keyword>
<dbReference type="Proteomes" id="UP001432027">
    <property type="component" value="Unassembled WGS sequence"/>
</dbReference>
<sequence>MIYLSSKSQYLLQKAEHVIFAISMILNIISIFCLIKETPPHQVKVRKYLLMTQIAVIVTSVYMDILLEPVPLLPALAGICTALLCRAGIPPHTALVCNSVSYIKRRYSNSDSGQYCKRKTYSSPNRIYQSPYNLGWALERGPFFIHGRTPVIMFFLTIAIVVVNGALILFISIFFHMFYVLQRDKSRSRATISKIRRSLFTLFIQVQIDTMPTKNTHNIDSLHEYPHTLDSEANLSIFSLMILHPLVHNIILLGITPTYRAIIISFPRKCR</sequence>
<protein>
    <recommendedName>
        <fullName evidence="4">G protein-coupled receptor</fullName>
    </recommendedName>
</protein>
<evidence type="ECO:0000313" key="3">
    <source>
        <dbReference type="Proteomes" id="UP001432027"/>
    </source>
</evidence>
<dbReference type="Pfam" id="PF10318">
    <property type="entry name" value="7TM_GPCR_Srh"/>
    <property type="match status" value="1"/>
</dbReference>
<dbReference type="PANTHER" id="PTHR22941">
    <property type="entry name" value="SERPENTINE RECEPTOR"/>
    <property type="match status" value="1"/>
</dbReference>
<gene>
    <name evidence="2" type="ORF">PENTCL1PPCAC_16913</name>
</gene>
<reference evidence="2" key="1">
    <citation type="submission" date="2023-10" db="EMBL/GenBank/DDBJ databases">
        <title>Genome assembly of Pristionchus species.</title>
        <authorList>
            <person name="Yoshida K."/>
            <person name="Sommer R.J."/>
        </authorList>
    </citation>
    <scope>NUCLEOTIDE SEQUENCE</scope>
    <source>
        <strain evidence="2">RS0144</strain>
    </source>
</reference>
<feature type="non-terminal residue" evidence="2">
    <location>
        <position position="271"/>
    </location>
</feature>
<feature type="transmembrane region" description="Helical" evidence="1">
    <location>
        <begin position="48"/>
        <end position="67"/>
    </location>
</feature>
<name>A0AAV5TJZ3_9BILA</name>
<dbReference type="AlphaFoldDB" id="A0AAV5TJZ3"/>
<comment type="caution">
    <text evidence="2">The sequence shown here is derived from an EMBL/GenBank/DDBJ whole genome shotgun (WGS) entry which is preliminary data.</text>
</comment>
<feature type="transmembrane region" description="Helical" evidence="1">
    <location>
        <begin position="151"/>
        <end position="181"/>
    </location>
</feature>
<dbReference type="Pfam" id="PF10327">
    <property type="entry name" value="7TM_GPCR_Sri"/>
    <property type="match status" value="1"/>
</dbReference>
<feature type="transmembrane region" description="Helical" evidence="1">
    <location>
        <begin position="18"/>
        <end position="36"/>
    </location>
</feature>
<keyword evidence="1" id="KW-0812">Transmembrane</keyword>
<evidence type="ECO:0008006" key="4">
    <source>
        <dbReference type="Google" id="ProtNLM"/>
    </source>
</evidence>
<proteinExistence type="predicted"/>
<accession>A0AAV5TJZ3</accession>
<keyword evidence="1" id="KW-0472">Membrane</keyword>
<keyword evidence="1" id="KW-1133">Transmembrane helix</keyword>
<evidence type="ECO:0000313" key="2">
    <source>
        <dbReference type="EMBL" id="GMS94738.1"/>
    </source>
</evidence>
<dbReference type="InterPro" id="IPR019422">
    <property type="entry name" value="7TM_GPCR_serpentine_rcpt_Srh"/>
</dbReference>